<sequence>MARLCLKCPCDSIESIRTSYQPQWREVCTQFYFHQDEVAKRVLDCFEASRADDFKSLGPQADEVCISTVDDTRADDQVRDLVQLLKMHKCNVPGHEPSFGQVVQMLEAVKSAVRAEYHDHVSTQRYTEFEARAEESQGTNYEVWTEANGQQRLSVRVQHDYLRSKASYTKMVERLEVFIAKHLPNIGCHPFLAGLRSALQWNLESSTVVAWKLPDSVFVESGDAVFTHNALKLVASALNFSHCKSADTTAKPGTSRDDRVKTRDWLLDPYLSDHDIRHLVRLFPAAKRLEGRPTGSKLLTKFDRVNVHGQQDERSRFFFDRWCIVL</sequence>
<reference evidence="1" key="1">
    <citation type="submission" date="2024-01" db="EMBL/GenBank/DDBJ databases">
        <authorList>
            <person name="Webb A."/>
        </authorList>
    </citation>
    <scope>NUCLEOTIDE SEQUENCE</scope>
    <source>
        <strain evidence="1">Pm1</strain>
    </source>
</reference>
<evidence type="ECO:0000313" key="1">
    <source>
        <dbReference type="EMBL" id="CAK7936205.1"/>
    </source>
</evidence>
<proteinExistence type="predicted"/>
<comment type="caution">
    <text evidence="1">The sequence shown here is derived from an EMBL/GenBank/DDBJ whole genome shotgun (WGS) entry which is preliminary data.</text>
</comment>
<name>A0AAV1UNW4_9STRA</name>
<organism evidence="1 2">
    <name type="scientific">Peronospora matthiolae</name>
    <dbReference type="NCBI Taxonomy" id="2874970"/>
    <lineage>
        <taxon>Eukaryota</taxon>
        <taxon>Sar</taxon>
        <taxon>Stramenopiles</taxon>
        <taxon>Oomycota</taxon>
        <taxon>Peronosporomycetes</taxon>
        <taxon>Peronosporales</taxon>
        <taxon>Peronosporaceae</taxon>
        <taxon>Peronospora</taxon>
    </lineage>
</organism>
<dbReference type="EMBL" id="CAKLBY020000223">
    <property type="protein sequence ID" value="CAK7936205.1"/>
    <property type="molecule type" value="Genomic_DNA"/>
</dbReference>
<evidence type="ECO:0000313" key="2">
    <source>
        <dbReference type="Proteomes" id="UP001162060"/>
    </source>
</evidence>
<gene>
    <name evidence="1" type="ORF">PM001_LOCUS21355</name>
</gene>
<dbReference type="Proteomes" id="UP001162060">
    <property type="component" value="Unassembled WGS sequence"/>
</dbReference>
<dbReference type="AlphaFoldDB" id="A0AAV1UNW4"/>
<protein>
    <submittedName>
        <fullName evidence="1">Uncharacterized protein</fullName>
    </submittedName>
</protein>
<accession>A0AAV1UNW4</accession>